<name>A0ACC0RXW3_POPTR</name>
<sequence length="930" mass="103433">MDDYFSSVLPILLLLMEQGFKFDPSDEELIRKYLVPKTRGDIMRGLPMAVVNLCEHEPWDLPGKSIIKLTGQVAWYFLCPRDLRGKVHRRKTKAGYWKPTSQQKSITAEHTNKKIGVVRTLRFYEKQVRTGWMIYEFDLIAESSQFKKGQFVLCKLEFDSKGEKSKKGEQSHHIAPVSHSEVEPSQSMDSDSENINPSEMAMRYSPCDESELSHHAGSHFGNQNPSELMNNSARQLSELSHHMASDSENNLMPNLVYDGSGSSHSTVFNCEDLYWNQPTVDSAYNGSESLYMAFDSENQNPNELPTVDNSASNVSKNHGMAFGLANHNPNVSLTVDNSTSNVSESHHMALVLENQNLNNSISILTCENSLMASRGLENQEPFFPPCSLINQSTYDKSESSSLMDFDFENQNLVKEFDISAFCEGVWSNTTATPPDFGNQNPCKKTDMSTLEEGYSSYFNSSSSDNDLADVALPEQVSPGLQAEIEGCFEQENIPNPALVQLPAYMEESHSFRGFGTLENQEPFFSPRSFINQSTYDKSESSSLMNFDFGNQNLVKEFDISAFGEGVWSNTTATPPDFGNQNPCKKTDMSTLEEGYSSYFNSSSSDNDLADVALPEQVSPGPQAEIEGCFEQENIPNPALVQLPACMEESHSFRGFGTLENQEPFFPSCSFINQSTYDKSESSSLMNFDFGNQNLVKEFDISAFGEGVWSNTTATPPDFGNQNPCKKTDMSTPEEGYSSYFNSSSSDNDLADVAHPEQVSPGLQAEIEGCFEQENIPNPALVQLPAYMEESHSFRGFGTLENQEPFFPPCSFINQSTYDKSESSSLMNFDFGNQNLVKEFDISAFGEGVWSNTTATPPDFGNQNPCKKSDMSTLEEGYSSYFNSSSSDNDLADVALPEQVSPGPQAEIEGCFEQENIPNPTLVQLPFLGFE</sequence>
<evidence type="ECO:0000313" key="1">
    <source>
        <dbReference type="EMBL" id="KAI9382059.1"/>
    </source>
</evidence>
<dbReference type="Proteomes" id="UP000006729">
    <property type="component" value="Chromosome 14"/>
</dbReference>
<evidence type="ECO:0000313" key="2">
    <source>
        <dbReference type="Proteomes" id="UP000006729"/>
    </source>
</evidence>
<protein>
    <submittedName>
        <fullName evidence="1">Uncharacterized protein</fullName>
    </submittedName>
</protein>
<reference evidence="1 2" key="1">
    <citation type="journal article" date="2006" name="Science">
        <title>The genome of black cottonwood, Populus trichocarpa (Torr. &amp; Gray).</title>
        <authorList>
            <person name="Tuskan G.A."/>
            <person name="Difazio S."/>
            <person name="Jansson S."/>
            <person name="Bohlmann J."/>
            <person name="Grigoriev I."/>
            <person name="Hellsten U."/>
            <person name="Putnam N."/>
            <person name="Ralph S."/>
            <person name="Rombauts S."/>
            <person name="Salamov A."/>
            <person name="Schein J."/>
            <person name="Sterck L."/>
            <person name="Aerts A."/>
            <person name="Bhalerao R.R."/>
            <person name="Bhalerao R.P."/>
            <person name="Blaudez D."/>
            <person name="Boerjan W."/>
            <person name="Brun A."/>
            <person name="Brunner A."/>
            <person name="Busov V."/>
            <person name="Campbell M."/>
            <person name="Carlson J."/>
            <person name="Chalot M."/>
            <person name="Chapman J."/>
            <person name="Chen G.L."/>
            <person name="Cooper D."/>
            <person name="Coutinho P.M."/>
            <person name="Couturier J."/>
            <person name="Covert S."/>
            <person name="Cronk Q."/>
            <person name="Cunningham R."/>
            <person name="Davis J."/>
            <person name="Degroeve S."/>
            <person name="Dejardin A."/>
            <person name="Depamphilis C."/>
            <person name="Detter J."/>
            <person name="Dirks B."/>
            <person name="Dubchak I."/>
            <person name="Duplessis S."/>
            <person name="Ehlting J."/>
            <person name="Ellis B."/>
            <person name="Gendler K."/>
            <person name="Goodstein D."/>
            <person name="Gribskov M."/>
            <person name="Grimwood J."/>
            <person name="Groover A."/>
            <person name="Gunter L."/>
            <person name="Hamberger B."/>
            <person name="Heinze B."/>
            <person name="Helariutta Y."/>
            <person name="Henrissat B."/>
            <person name="Holligan D."/>
            <person name="Holt R."/>
            <person name="Huang W."/>
            <person name="Islam-Faridi N."/>
            <person name="Jones S."/>
            <person name="Jones-Rhoades M."/>
            <person name="Jorgensen R."/>
            <person name="Joshi C."/>
            <person name="Kangasjarvi J."/>
            <person name="Karlsson J."/>
            <person name="Kelleher C."/>
            <person name="Kirkpatrick R."/>
            <person name="Kirst M."/>
            <person name="Kohler A."/>
            <person name="Kalluri U."/>
            <person name="Larimer F."/>
            <person name="Leebens-Mack J."/>
            <person name="Leple J.C."/>
            <person name="Locascio P."/>
            <person name="Lou Y."/>
            <person name="Lucas S."/>
            <person name="Martin F."/>
            <person name="Montanini B."/>
            <person name="Napoli C."/>
            <person name="Nelson D.R."/>
            <person name="Nelson C."/>
            <person name="Nieminen K."/>
            <person name="Nilsson O."/>
            <person name="Pereda V."/>
            <person name="Peter G."/>
            <person name="Philippe R."/>
            <person name="Pilate G."/>
            <person name="Poliakov A."/>
            <person name="Razumovskaya J."/>
            <person name="Richardson P."/>
            <person name="Rinaldi C."/>
            <person name="Ritland K."/>
            <person name="Rouze P."/>
            <person name="Ryaboy D."/>
            <person name="Schmutz J."/>
            <person name="Schrader J."/>
            <person name="Segerman B."/>
            <person name="Shin H."/>
            <person name="Siddiqui A."/>
            <person name="Sterky F."/>
            <person name="Terry A."/>
            <person name="Tsai C.J."/>
            <person name="Uberbacher E."/>
            <person name="Unneberg P."/>
            <person name="Vahala J."/>
            <person name="Wall K."/>
            <person name="Wessler S."/>
            <person name="Yang G."/>
            <person name="Yin T."/>
            <person name="Douglas C."/>
            <person name="Marra M."/>
            <person name="Sandberg G."/>
            <person name="Van de Peer Y."/>
            <person name="Rokhsar D."/>
        </authorList>
    </citation>
    <scope>NUCLEOTIDE SEQUENCE [LARGE SCALE GENOMIC DNA]</scope>
    <source>
        <strain evidence="2">cv. Nisqually</strain>
    </source>
</reference>
<organism evidence="1 2">
    <name type="scientific">Populus trichocarpa</name>
    <name type="common">Western balsam poplar</name>
    <name type="synonym">Populus balsamifera subsp. trichocarpa</name>
    <dbReference type="NCBI Taxonomy" id="3694"/>
    <lineage>
        <taxon>Eukaryota</taxon>
        <taxon>Viridiplantae</taxon>
        <taxon>Streptophyta</taxon>
        <taxon>Embryophyta</taxon>
        <taxon>Tracheophyta</taxon>
        <taxon>Spermatophyta</taxon>
        <taxon>Magnoliopsida</taxon>
        <taxon>eudicotyledons</taxon>
        <taxon>Gunneridae</taxon>
        <taxon>Pentapetalae</taxon>
        <taxon>rosids</taxon>
        <taxon>fabids</taxon>
        <taxon>Malpighiales</taxon>
        <taxon>Salicaceae</taxon>
        <taxon>Saliceae</taxon>
        <taxon>Populus</taxon>
    </lineage>
</organism>
<accession>A0ACC0RXW3</accession>
<dbReference type="EMBL" id="CM009303">
    <property type="protein sequence ID" value="KAI9382059.1"/>
    <property type="molecule type" value="Genomic_DNA"/>
</dbReference>
<proteinExistence type="predicted"/>
<keyword evidence="2" id="KW-1185">Reference proteome</keyword>
<gene>
    <name evidence="1" type="ORF">POPTR_014G076100v4</name>
</gene>
<comment type="caution">
    <text evidence="1">The sequence shown here is derived from an EMBL/GenBank/DDBJ whole genome shotgun (WGS) entry which is preliminary data.</text>
</comment>